<keyword evidence="3" id="KW-1185">Reference proteome</keyword>
<dbReference type="AlphaFoldDB" id="A0A556B1D5"/>
<organism evidence="2 3">
    <name type="scientific">Verticiella sediminum</name>
    <dbReference type="NCBI Taxonomy" id="1247510"/>
    <lineage>
        <taxon>Bacteria</taxon>
        <taxon>Pseudomonadati</taxon>
        <taxon>Pseudomonadota</taxon>
        <taxon>Betaproteobacteria</taxon>
        <taxon>Burkholderiales</taxon>
        <taxon>Alcaligenaceae</taxon>
        <taxon>Verticiella</taxon>
    </lineage>
</organism>
<dbReference type="NCBIfam" id="TIGR02548">
    <property type="entry name" value="casB_cse2"/>
    <property type="match status" value="1"/>
</dbReference>
<evidence type="ECO:0000313" key="3">
    <source>
        <dbReference type="Proteomes" id="UP000318405"/>
    </source>
</evidence>
<comment type="caution">
    <text evidence="2">The sequence shown here is derived from an EMBL/GenBank/DDBJ whole genome shotgun (WGS) entry which is preliminary data.</text>
</comment>
<sequence length="227" mass="25038">MDVREQPEQGSGMKGRTPYLTPQQSKTVRDWWEALQPRDIDQPKPSAGRFSFDRGDRARLRRGTNPDDLMLARAAYVLARELDRSSVDSDGALADMAEYERVAIAAGVLAQVREDAKDGKTLLWHLGLAATKGADAQPLLNEIRFKRLLKASSPADAHMQLVRAVKIAGNKIDVAQLANDVLALLDQMGSVTVAPARNVKLHWAHDYYLTAKDQKALATVQDKEPTA</sequence>
<dbReference type="Proteomes" id="UP000318405">
    <property type="component" value="Unassembled WGS sequence"/>
</dbReference>
<accession>A0A556B1D5</accession>
<evidence type="ECO:0000256" key="1">
    <source>
        <dbReference type="SAM" id="MobiDB-lite"/>
    </source>
</evidence>
<name>A0A556B1D5_9BURK</name>
<reference evidence="2 3" key="1">
    <citation type="submission" date="2019-07" db="EMBL/GenBank/DDBJ databases">
        <title>Qingshengfaniella alkalisoli gen. nov., sp. nov., isolated from saline soil.</title>
        <authorList>
            <person name="Xu L."/>
            <person name="Huang X.-X."/>
            <person name="Sun J.-Q."/>
        </authorList>
    </citation>
    <scope>NUCLEOTIDE SEQUENCE [LARGE SCALE GENOMIC DNA]</scope>
    <source>
        <strain evidence="2 3">DSM 27279</strain>
    </source>
</reference>
<evidence type="ECO:0000313" key="2">
    <source>
        <dbReference type="EMBL" id="TSH99006.1"/>
    </source>
</evidence>
<dbReference type="OrthoDB" id="5572740at2"/>
<dbReference type="EMBL" id="VLTJ01000002">
    <property type="protein sequence ID" value="TSH99006.1"/>
    <property type="molecule type" value="Genomic_DNA"/>
</dbReference>
<dbReference type="RefSeq" id="WP_143946284.1">
    <property type="nucleotide sequence ID" value="NZ_BAABMB010000001.1"/>
</dbReference>
<protein>
    <submittedName>
        <fullName evidence="2">Type I-E CRISPR-associated protein Cse2/CasB</fullName>
    </submittedName>
</protein>
<feature type="region of interest" description="Disordered" evidence="1">
    <location>
        <begin position="1"/>
        <end position="24"/>
    </location>
</feature>
<proteinExistence type="predicted"/>
<dbReference type="InterPro" id="IPR013382">
    <property type="entry name" value="CRISPR-assoc_prot_Cse2"/>
</dbReference>
<dbReference type="InterPro" id="IPR038287">
    <property type="entry name" value="Cse2_sf"/>
</dbReference>
<gene>
    <name evidence="2" type="primary">casB</name>
    <name evidence="2" type="ORF">FOZ76_01150</name>
</gene>
<dbReference type="Pfam" id="PF09485">
    <property type="entry name" value="CRISPR_Cse2"/>
    <property type="match status" value="1"/>
</dbReference>
<dbReference type="Gene3D" id="1.10.520.40">
    <property type="entry name" value="CRISPR-associated protein Cse2"/>
    <property type="match status" value="1"/>
</dbReference>
<dbReference type="CDD" id="cd09731">
    <property type="entry name" value="Cse2_I-E"/>
    <property type="match status" value="1"/>
</dbReference>